<dbReference type="Pfam" id="PF00684">
    <property type="entry name" value="DnaJ_CXXCXGXG"/>
    <property type="match status" value="1"/>
</dbReference>
<evidence type="ECO:0000256" key="11">
    <source>
        <dbReference type="SAM" id="MobiDB-lite"/>
    </source>
</evidence>
<dbReference type="GO" id="GO:0005524">
    <property type="term" value="F:ATP binding"/>
    <property type="evidence" value="ECO:0007669"/>
    <property type="project" value="InterPro"/>
</dbReference>
<evidence type="ECO:0000256" key="10">
    <source>
        <dbReference type="PROSITE-ProRule" id="PRU00546"/>
    </source>
</evidence>
<keyword evidence="14" id="KW-1185">Reference proteome</keyword>
<evidence type="ECO:0000256" key="4">
    <source>
        <dbReference type="ARBA" id="ARBA00022723"/>
    </source>
</evidence>
<keyword evidence="7 10" id="KW-0862">Zinc</keyword>
<gene>
    <name evidence="15" type="primary">LOC103513585</name>
</gene>
<dbReference type="InterPro" id="IPR002939">
    <property type="entry name" value="DnaJ_C"/>
</dbReference>
<comment type="subcellular location">
    <subcellularLocation>
        <location evidence="1">Membrane</location>
        <topology evidence="1">Lipid-anchor</topology>
    </subcellularLocation>
</comment>
<dbReference type="InterPro" id="IPR001305">
    <property type="entry name" value="HSP_DnaJ_Cys-rich_dom"/>
</dbReference>
<dbReference type="GeneID" id="103513585"/>
<dbReference type="FunFam" id="1.10.287.110:FF:000014">
    <property type="entry name" value="dnaJ homolog subfamily A member 1"/>
    <property type="match status" value="1"/>
</dbReference>
<dbReference type="InterPro" id="IPR008971">
    <property type="entry name" value="HSP40/DnaJ_pept-bd"/>
</dbReference>
<organism evidence="14 15">
    <name type="scientific">Diaphorina citri</name>
    <name type="common">Asian citrus psyllid</name>
    <dbReference type="NCBI Taxonomy" id="121845"/>
    <lineage>
        <taxon>Eukaryota</taxon>
        <taxon>Metazoa</taxon>
        <taxon>Ecdysozoa</taxon>
        <taxon>Arthropoda</taxon>
        <taxon>Hexapoda</taxon>
        <taxon>Insecta</taxon>
        <taxon>Pterygota</taxon>
        <taxon>Neoptera</taxon>
        <taxon>Paraneoptera</taxon>
        <taxon>Hemiptera</taxon>
        <taxon>Sternorrhyncha</taxon>
        <taxon>Psylloidea</taxon>
        <taxon>Psyllidae</taxon>
        <taxon>Diaphorininae</taxon>
        <taxon>Diaphorina</taxon>
    </lineage>
</organism>
<dbReference type="RefSeq" id="XP_017301365.1">
    <property type="nucleotide sequence ID" value="XM_017445876.1"/>
</dbReference>
<sequence length="400" mass="44504">MVKETTFYDILGVKPNCTQDELKKAYRKLALKYHPDKNPNEGEKFKQISMAYEVLSNPEKRELYDQGGEQAIKEGGSGGGGFSSPMDIFEMFMGGSLGGGRRRRERKGKDVVHQLTVSLEDLYRGTVKKLQLEKNVICDKCEGRGGKKGAAESCPGCRGTGMTVTVQQFGPGMIQQIQTVCSECRGQGSRINPKDRCKTCNGKKTVRDRKILEVHIDKGMIDQQKIVFNGEGDQEPGLEHGDIIIVLEEKPHPVFKRSGNNLIIRPYEIALVEALCGFRRPIKTLDDRDIIISAAPGEVMKHSDIKMVVGEGMPTYKDPFEKGNLIIVFSVKFPDVIPVDKVPAIEACLPPRPKVTIPENGEEVVLETMDPEKERAQNAYRQAHQEDEDQGPSRVQCATN</sequence>
<evidence type="ECO:0000256" key="1">
    <source>
        <dbReference type="ARBA" id="ARBA00004635"/>
    </source>
</evidence>
<dbReference type="SUPFAM" id="SSF46565">
    <property type="entry name" value="Chaperone J-domain"/>
    <property type="match status" value="1"/>
</dbReference>
<dbReference type="FunFam" id="2.10.230.10:FF:000005">
    <property type="entry name" value="DnaJ homolog subfamily A member 1"/>
    <property type="match status" value="1"/>
</dbReference>
<accession>A0A1S4EGN3</accession>
<evidence type="ECO:0000313" key="14">
    <source>
        <dbReference type="Proteomes" id="UP000079169"/>
    </source>
</evidence>
<keyword evidence="9" id="KW-0449">Lipoprotein</keyword>
<dbReference type="GO" id="GO:0006457">
    <property type="term" value="P:protein folding"/>
    <property type="evidence" value="ECO:0007669"/>
    <property type="project" value="InterPro"/>
</dbReference>
<dbReference type="FunFam" id="2.60.260.20:FF:000003">
    <property type="entry name" value="DnaJ subfamily A member 2"/>
    <property type="match status" value="1"/>
</dbReference>
<dbReference type="HAMAP" id="MF_01152">
    <property type="entry name" value="DnaJ"/>
    <property type="match status" value="1"/>
</dbReference>
<dbReference type="Gene3D" id="2.10.230.10">
    <property type="entry name" value="Heat shock protein DnaJ, cysteine-rich domain"/>
    <property type="match status" value="1"/>
</dbReference>
<dbReference type="Pfam" id="PF00226">
    <property type="entry name" value="DnaJ"/>
    <property type="match status" value="1"/>
</dbReference>
<dbReference type="CDD" id="cd06257">
    <property type="entry name" value="DnaJ"/>
    <property type="match status" value="1"/>
</dbReference>
<evidence type="ECO:0000256" key="5">
    <source>
        <dbReference type="ARBA" id="ARBA00022737"/>
    </source>
</evidence>
<evidence type="ECO:0000256" key="9">
    <source>
        <dbReference type="ARBA" id="ARBA00023288"/>
    </source>
</evidence>
<keyword evidence="8" id="KW-0472">Membrane</keyword>
<evidence type="ECO:0000256" key="8">
    <source>
        <dbReference type="ARBA" id="ARBA00023136"/>
    </source>
</evidence>
<keyword evidence="6 10" id="KW-0863">Zinc-finger</keyword>
<feature type="domain" description="CR-type" evidence="13">
    <location>
        <begin position="125"/>
        <end position="209"/>
    </location>
</feature>
<evidence type="ECO:0000313" key="15">
    <source>
        <dbReference type="RefSeq" id="XP_017301365.1"/>
    </source>
</evidence>
<dbReference type="PANTHER" id="PTHR43888">
    <property type="entry name" value="DNAJ-LIKE-2, ISOFORM A-RELATED"/>
    <property type="match status" value="1"/>
</dbReference>
<dbReference type="GO" id="GO:0008270">
    <property type="term" value="F:zinc ion binding"/>
    <property type="evidence" value="ECO:0007669"/>
    <property type="project" value="UniProtKB-KW"/>
</dbReference>
<dbReference type="PROSITE" id="PS50076">
    <property type="entry name" value="DNAJ_2"/>
    <property type="match status" value="1"/>
</dbReference>
<protein>
    <submittedName>
        <fullName evidence="15">DnaJ homolog subfamily A member 1 isoform X3</fullName>
    </submittedName>
</protein>
<dbReference type="AlphaFoldDB" id="A0A1S4EGN3"/>
<dbReference type="Proteomes" id="UP000079169">
    <property type="component" value="Unplaced"/>
</dbReference>
<feature type="zinc finger region" description="CR-type" evidence="10">
    <location>
        <begin position="125"/>
        <end position="209"/>
    </location>
</feature>
<dbReference type="InterPro" id="IPR018253">
    <property type="entry name" value="DnaJ_domain_CS"/>
</dbReference>
<dbReference type="Gene3D" id="2.60.260.20">
    <property type="entry name" value="Urease metallochaperone UreE, N-terminal domain"/>
    <property type="match status" value="2"/>
</dbReference>
<name>A0A1S4EGN3_DIACI</name>
<dbReference type="GO" id="GO:0016020">
    <property type="term" value="C:membrane"/>
    <property type="evidence" value="ECO:0007669"/>
    <property type="project" value="UniProtKB-SubCell"/>
</dbReference>
<dbReference type="InterPro" id="IPR044713">
    <property type="entry name" value="DNJA1/2-like"/>
</dbReference>
<dbReference type="SMART" id="SM00271">
    <property type="entry name" value="DnaJ"/>
    <property type="match status" value="1"/>
</dbReference>
<feature type="domain" description="J" evidence="12">
    <location>
        <begin position="6"/>
        <end position="68"/>
    </location>
</feature>
<evidence type="ECO:0000256" key="2">
    <source>
        <dbReference type="ARBA" id="ARBA00022481"/>
    </source>
</evidence>
<dbReference type="InterPro" id="IPR036869">
    <property type="entry name" value="J_dom_sf"/>
</dbReference>
<proteinExistence type="inferred from homology"/>
<evidence type="ECO:0000259" key="13">
    <source>
        <dbReference type="PROSITE" id="PS51188"/>
    </source>
</evidence>
<evidence type="ECO:0000256" key="3">
    <source>
        <dbReference type="ARBA" id="ARBA00022553"/>
    </source>
</evidence>
<dbReference type="SUPFAM" id="SSF57938">
    <property type="entry name" value="DnaJ/Hsp40 cysteine-rich domain"/>
    <property type="match status" value="1"/>
</dbReference>
<dbReference type="GO" id="GO:0009408">
    <property type="term" value="P:response to heat"/>
    <property type="evidence" value="ECO:0007669"/>
    <property type="project" value="InterPro"/>
</dbReference>
<dbReference type="Pfam" id="PF01556">
    <property type="entry name" value="DnaJ_C"/>
    <property type="match status" value="1"/>
</dbReference>
<dbReference type="CTD" id="41646"/>
<dbReference type="InterPro" id="IPR036410">
    <property type="entry name" value="HSP_DnaJ_Cys-rich_dom_sf"/>
</dbReference>
<dbReference type="SUPFAM" id="SSF49493">
    <property type="entry name" value="HSP40/DnaJ peptide-binding domain"/>
    <property type="match status" value="2"/>
</dbReference>
<feature type="region of interest" description="Disordered" evidence="11">
    <location>
        <begin position="370"/>
        <end position="400"/>
    </location>
</feature>
<evidence type="ECO:0000256" key="6">
    <source>
        <dbReference type="ARBA" id="ARBA00022771"/>
    </source>
</evidence>
<dbReference type="GO" id="GO:0030544">
    <property type="term" value="F:Hsp70 protein binding"/>
    <property type="evidence" value="ECO:0007669"/>
    <property type="project" value="InterPro"/>
</dbReference>
<evidence type="ECO:0000256" key="7">
    <source>
        <dbReference type="ARBA" id="ARBA00022833"/>
    </source>
</evidence>
<reference evidence="15" key="1">
    <citation type="submission" date="2025-08" db="UniProtKB">
        <authorList>
            <consortium name="RefSeq"/>
        </authorList>
    </citation>
    <scope>IDENTIFICATION</scope>
</reference>
<keyword evidence="5" id="KW-0677">Repeat</keyword>
<evidence type="ECO:0000259" key="12">
    <source>
        <dbReference type="PROSITE" id="PS50076"/>
    </source>
</evidence>
<keyword evidence="3" id="KW-0597">Phosphoprotein</keyword>
<dbReference type="CDD" id="cd10747">
    <property type="entry name" value="DnaJ_C"/>
    <property type="match status" value="1"/>
</dbReference>
<dbReference type="PROSITE" id="PS51188">
    <property type="entry name" value="ZF_CR"/>
    <property type="match status" value="1"/>
</dbReference>
<dbReference type="PRINTS" id="PR00625">
    <property type="entry name" value="JDOMAIN"/>
</dbReference>
<dbReference type="GO" id="GO:0051082">
    <property type="term" value="F:unfolded protein binding"/>
    <property type="evidence" value="ECO:0007669"/>
    <property type="project" value="InterPro"/>
</dbReference>
<keyword evidence="4 10" id="KW-0479">Metal-binding</keyword>
<dbReference type="CDD" id="cd10719">
    <property type="entry name" value="DnaJ_zf"/>
    <property type="match status" value="1"/>
</dbReference>
<dbReference type="PROSITE" id="PS00636">
    <property type="entry name" value="DNAJ_1"/>
    <property type="match status" value="1"/>
</dbReference>
<dbReference type="InterPro" id="IPR012724">
    <property type="entry name" value="DnaJ"/>
</dbReference>
<dbReference type="InterPro" id="IPR001623">
    <property type="entry name" value="DnaJ_domain"/>
</dbReference>
<keyword evidence="2" id="KW-0488">Methylation</keyword>
<dbReference type="Gene3D" id="1.10.287.110">
    <property type="entry name" value="DnaJ domain"/>
    <property type="match status" value="1"/>
</dbReference>